<sequence>MDIKTIDHLCNLSKLNYTDEGKEKVMGEMSAIIELMDTVKEFDVVYDDTKDNNSISYDEVRKDVAKPSFPTEKLLSNTQPSGNCYVVPKMVD</sequence>
<dbReference type="EMBL" id="JAQLXW010000014">
    <property type="protein sequence ID" value="MDB8004384.1"/>
    <property type="molecule type" value="Genomic_DNA"/>
</dbReference>
<dbReference type="InterPro" id="IPR036113">
    <property type="entry name" value="Asp/Glu-ADT_sf_sub_c"/>
</dbReference>
<evidence type="ECO:0000256" key="5">
    <source>
        <dbReference type="ARBA" id="ARBA00047913"/>
    </source>
</evidence>
<evidence type="ECO:0000256" key="3">
    <source>
        <dbReference type="ARBA" id="ARBA00024799"/>
    </source>
</evidence>
<reference evidence="7" key="2">
    <citation type="submission" date="2023-01" db="EMBL/GenBank/DDBJ databases">
        <title>Human gut microbiome strain richness.</title>
        <authorList>
            <person name="Chen-Liaw A."/>
        </authorList>
    </citation>
    <scope>NUCLEOTIDE SEQUENCE</scope>
    <source>
        <strain evidence="7">1001283st1_G1_1001283B150217_161031</strain>
    </source>
</reference>
<comment type="catalytic activity">
    <reaction evidence="4">
        <text>L-aspartyl-tRNA(Asn) + L-glutamine + ATP + H2O = L-asparaginyl-tRNA(Asn) + L-glutamate + ADP + phosphate + 2 H(+)</text>
        <dbReference type="Rhea" id="RHEA:14513"/>
        <dbReference type="Rhea" id="RHEA-COMP:9674"/>
        <dbReference type="Rhea" id="RHEA-COMP:9677"/>
        <dbReference type="ChEBI" id="CHEBI:15377"/>
        <dbReference type="ChEBI" id="CHEBI:15378"/>
        <dbReference type="ChEBI" id="CHEBI:29985"/>
        <dbReference type="ChEBI" id="CHEBI:30616"/>
        <dbReference type="ChEBI" id="CHEBI:43474"/>
        <dbReference type="ChEBI" id="CHEBI:58359"/>
        <dbReference type="ChEBI" id="CHEBI:78515"/>
        <dbReference type="ChEBI" id="CHEBI:78516"/>
        <dbReference type="ChEBI" id="CHEBI:456216"/>
    </reaction>
</comment>
<evidence type="ECO:0000256" key="4">
    <source>
        <dbReference type="ARBA" id="ARBA00047380"/>
    </source>
</evidence>
<dbReference type="OrthoDB" id="1822973at2"/>
<dbReference type="Proteomes" id="UP001210809">
    <property type="component" value="Unassembled WGS sequence"/>
</dbReference>
<evidence type="ECO:0000313" key="7">
    <source>
        <dbReference type="EMBL" id="MDB8004384.1"/>
    </source>
</evidence>
<protein>
    <submittedName>
        <fullName evidence="6">Aspartyl/glutamyl-tRNA amidotransferase subunit C</fullName>
    </submittedName>
</protein>
<keyword evidence="6" id="KW-0808">Transferase</keyword>
<proteinExistence type="inferred from homology"/>
<comment type="function">
    <text evidence="3">Allows the formation of correctly charged Asn-tRNA(Asn) or Gln-tRNA(Gln) through the transamidation of misacylated Asp-tRNA(Asn) or Glu-tRNA(Gln) in organisms which lack either or both of asparaginyl-tRNA or glutaminyl-tRNA synthetases. The reaction takes place in the presence of glutamine and ATP through an activated phospho-Asp-tRNA(Asn) or phospho-Glu-tRNA(Gln).</text>
</comment>
<accession>A0A174ZP06</accession>
<dbReference type="EMBL" id="CZBY01000009">
    <property type="protein sequence ID" value="CUQ86639.1"/>
    <property type="molecule type" value="Genomic_DNA"/>
</dbReference>
<evidence type="ECO:0000313" key="8">
    <source>
        <dbReference type="Proteomes" id="UP000095662"/>
    </source>
</evidence>
<organism evidence="6 8">
    <name type="scientific">[Eubacterium] siraeum</name>
    <dbReference type="NCBI Taxonomy" id="39492"/>
    <lineage>
        <taxon>Bacteria</taxon>
        <taxon>Bacillati</taxon>
        <taxon>Bacillota</taxon>
        <taxon>Clostridia</taxon>
        <taxon>Eubacteriales</taxon>
        <taxon>Oscillospiraceae</taxon>
        <taxon>Oscillospiraceae incertae sedis</taxon>
    </lineage>
</organism>
<dbReference type="Pfam" id="PF02686">
    <property type="entry name" value="GatC"/>
    <property type="match status" value="1"/>
</dbReference>
<comment type="subunit">
    <text evidence="2">Heterotrimer of A, B and C subunits.</text>
</comment>
<dbReference type="GO" id="GO:0006450">
    <property type="term" value="P:regulation of translational fidelity"/>
    <property type="evidence" value="ECO:0007669"/>
    <property type="project" value="InterPro"/>
</dbReference>
<name>A0A174ZP06_9FIRM</name>
<comment type="catalytic activity">
    <reaction evidence="5">
        <text>L-glutamyl-tRNA(Gln) + L-glutamine + ATP + H2O = L-glutaminyl-tRNA(Gln) + L-glutamate + ADP + phosphate + H(+)</text>
        <dbReference type="Rhea" id="RHEA:17521"/>
        <dbReference type="Rhea" id="RHEA-COMP:9681"/>
        <dbReference type="Rhea" id="RHEA-COMP:9684"/>
        <dbReference type="ChEBI" id="CHEBI:15377"/>
        <dbReference type="ChEBI" id="CHEBI:15378"/>
        <dbReference type="ChEBI" id="CHEBI:29985"/>
        <dbReference type="ChEBI" id="CHEBI:30616"/>
        <dbReference type="ChEBI" id="CHEBI:43474"/>
        <dbReference type="ChEBI" id="CHEBI:58359"/>
        <dbReference type="ChEBI" id="CHEBI:78520"/>
        <dbReference type="ChEBI" id="CHEBI:78521"/>
        <dbReference type="ChEBI" id="CHEBI:456216"/>
    </reaction>
</comment>
<evidence type="ECO:0000256" key="2">
    <source>
        <dbReference type="ARBA" id="ARBA00011123"/>
    </source>
</evidence>
<dbReference type="Gene3D" id="1.10.20.60">
    <property type="entry name" value="Glu-tRNAGln amidotransferase C subunit, N-terminal domain"/>
    <property type="match status" value="1"/>
</dbReference>
<evidence type="ECO:0000256" key="1">
    <source>
        <dbReference type="ARBA" id="ARBA00010757"/>
    </source>
</evidence>
<dbReference type="AlphaFoldDB" id="A0A174ZP06"/>
<dbReference type="STRING" id="39492.ERS852540_01338"/>
<dbReference type="GO" id="GO:0016740">
    <property type="term" value="F:transferase activity"/>
    <property type="evidence" value="ECO:0007669"/>
    <property type="project" value="UniProtKB-KW"/>
</dbReference>
<comment type="similarity">
    <text evidence="1">Belongs to the GatC family.</text>
</comment>
<gene>
    <name evidence="6" type="ORF">ERS852540_01338</name>
    <name evidence="7" type="ORF">PNE09_09955</name>
</gene>
<dbReference type="Proteomes" id="UP000095662">
    <property type="component" value="Unassembled WGS sequence"/>
</dbReference>
<reference evidence="6 8" key="1">
    <citation type="submission" date="2015-09" db="EMBL/GenBank/DDBJ databases">
        <authorList>
            <consortium name="Pathogen Informatics"/>
        </authorList>
    </citation>
    <scope>NUCLEOTIDE SEQUENCE [LARGE SCALE GENOMIC DNA]</scope>
    <source>
        <strain evidence="6 8">2789STDY5834928</strain>
    </source>
</reference>
<dbReference type="InterPro" id="IPR003837">
    <property type="entry name" value="GatC"/>
</dbReference>
<dbReference type="SUPFAM" id="SSF141000">
    <property type="entry name" value="Glu-tRNAGln amidotransferase C subunit"/>
    <property type="match status" value="1"/>
</dbReference>
<evidence type="ECO:0000313" key="6">
    <source>
        <dbReference type="EMBL" id="CUQ86639.1"/>
    </source>
</evidence>